<feature type="transmembrane region" description="Helical" evidence="1">
    <location>
        <begin position="146"/>
        <end position="165"/>
    </location>
</feature>
<evidence type="ECO:0000313" key="3">
    <source>
        <dbReference type="Proteomes" id="UP000183987"/>
    </source>
</evidence>
<feature type="transmembrane region" description="Helical" evidence="1">
    <location>
        <begin position="78"/>
        <end position="99"/>
    </location>
</feature>
<dbReference type="Proteomes" id="UP000183987">
    <property type="component" value="Unassembled WGS sequence"/>
</dbReference>
<keyword evidence="1" id="KW-0812">Transmembrane</keyword>
<organism evidence="2 3">
    <name type="scientific">Loktanella atrilutea</name>
    <dbReference type="NCBI Taxonomy" id="366533"/>
    <lineage>
        <taxon>Bacteria</taxon>
        <taxon>Pseudomonadati</taxon>
        <taxon>Pseudomonadota</taxon>
        <taxon>Alphaproteobacteria</taxon>
        <taxon>Rhodobacterales</taxon>
        <taxon>Roseobacteraceae</taxon>
        <taxon>Loktanella</taxon>
    </lineage>
</organism>
<keyword evidence="1" id="KW-0472">Membrane</keyword>
<evidence type="ECO:0000313" key="2">
    <source>
        <dbReference type="EMBL" id="SHE54312.1"/>
    </source>
</evidence>
<keyword evidence="1" id="KW-1133">Transmembrane helix</keyword>
<feature type="transmembrane region" description="Helical" evidence="1">
    <location>
        <begin position="105"/>
        <end position="125"/>
    </location>
</feature>
<protein>
    <recommendedName>
        <fullName evidence="4">Component of SufBCD complex</fullName>
    </recommendedName>
</protein>
<dbReference type="STRING" id="366533.SAMN05444339_101671"/>
<sequence length="174" mass="19592">MDWHNILFQVIDLRSFSSVWYWIMLAVLWSSMSYYVLGVPFDLITKARQRGGQDQDDMVDLVRINVNRLLTISQTTGPILIGIVSFILTTLLLLGFVYGVELAQALFLVALPLSVLGAVSVASARRIRAADPEPEQLYAMLLRHRLWTQIIGMVAIFVTAMYGMFQLLGTLRGL</sequence>
<reference evidence="3" key="1">
    <citation type="submission" date="2016-11" db="EMBL/GenBank/DDBJ databases">
        <authorList>
            <person name="Varghese N."/>
            <person name="Submissions S."/>
        </authorList>
    </citation>
    <scope>NUCLEOTIDE SEQUENCE [LARGE SCALE GENOMIC DNA]</scope>
    <source>
        <strain evidence="3">DSM 29326</strain>
    </source>
</reference>
<keyword evidence="3" id="KW-1185">Reference proteome</keyword>
<evidence type="ECO:0008006" key="4">
    <source>
        <dbReference type="Google" id="ProtNLM"/>
    </source>
</evidence>
<proteinExistence type="predicted"/>
<dbReference type="AlphaFoldDB" id="A0A1M4UBY3"/>
<feature type="transmembrane region" description="Helical" evidence="1">
    <location>
        <begin position="20"/>
        <end position="41"/>
    </location>
</feature>
<dbReference type="EMBL" id="FQUE01000001">
    <property type="protein sequence ID" value="SHE54312.1"/>
    <property type="molecule type" value="Genomic_DNA"/>
</dbReference>
<gene>
    <name evidence="2" type="ORF">SAMN05444339_101671</name>
</gene>
<accession>A0A1M4UBY3</accession>
<name>A0A1M4UBY3_LOKAT</name>
<evidence type="ECO:0000256" key="1">
    <source>
        <dbReference type="SAM" id="Phobius"/>
    </source>
</evidence>
<dbReference type="RefSeq" id="WP_072855744.1">
    <property type="nucleotide sequence ID" value="NZ_FQUE01000001.1"/>
</dbReference>
<dbReference type="OrthoDB" id="7847071at2"/>